<organism evidence="1 2">
    <name type="scientific">Shewanella vesiculosa</name>
    <dbReference type="NCBI Taxonomy" id="518738"/>
    <lineage>
        <taxon>Bacteria</taxon>
        <taxon>Pseudomonadati</taxon>
        <taxon>Pseudomonadota</taxon>
        <taxon>Gammaproteobacteria</taxon>
        <taxon>Alteromonadales</taxon>
        <taxon>Shewanellaceae</taxon>
        <taxon>Shewanella</taxon>
    </lineage>
</organism>
<name>A0ABV0FNI6_9GAMM</name>
<reference evidence="1 2" key="1">
    <citation type="submission" date="2024-05" db="EMBL/GenBank/DDBJ databases">
        <title>Genome sequencing of Marine Estuary Bacteria, Shewanella vesiculosa and S. baltica, and Pseudomonas syringae.</title>
        <authorList>
            <person name="Gurung A."/>
            <person name="Maclea K.S."/>
        </authorList>
    </citation>
    <scope>NUCLEOTIDE SEQUENCE [LARGE SCALE GENOMIC DNA]</scope>
    <source>
        <strain evidence="1 2">1A</strain>
    </source>
</reference>
<comment type="caution">
    <text evidence="1">The sequence shown here is derived from an EMBL/GenBank/DDBJ whole genome shotgun (WGS) entry which is preliminary data.</text>
</comment>
<sequence length="122" mass="14054">MRKNDKKRDNQIRLGLTAVCEHALNAYPGFAWITHIVDYDLYPKSLRIVCIFDTETQLRQCSQNGDKAALLELIKCTLAKDGIEFKNINQHVSFDTETACEQQHKGNWALRLNERKHSASLH</sequence>
<dbReference type="Proteomes" id="UP001477278">
    <property type="component" value="Unassembled WGS sequence"/>
</dbReference>
<dbReference type="RefSeq" id="WP_347690046.1">
    <property type="nucleotide sequence ID" value="NZ_JBDPZN010000002.1"/>
</dbReference>
<evidence type="ECO:0000313" key="2">
    <source>
        <dbReference type="Proteomes" id="UP001477278"/>
    </source>
</evidence>
<proteinExistence type="predicted"/>
<accession>A0ABV0FNI6</accession>
<keyword evidence="2" id="KW-1185">Reference proteome</keyword>
<dbReference type="EMBL" id="JBDPZN010000002">
    <property type="protein sequence ID" value="MEO3682399.1"/>
    <property type="molecule type" value="Genomic_DNA"/>
</dbReference>
<protein>
    <submittedName>
        <fullName evidence="1">Fis family transcriptional regulator</fullName>
    </submittedName>
</protein>
<gene>
    <name evidence="1" type="ORF">ABHN84_08860</name>
</gene>
<evidence type="ECO:0000313" key="1">
    <source>
        <dbReference type="EMBL" id="MEO3682399.1"/>
    </source>
</evidence>